<evidence type="ECO:0000259" key="1">
    <source>
        <dbReference type="PROSITE" id="PS51806"/>
    </source>
</evidence>
<dbReference type="PROSITE" id="PS51806">
    <property type="entry name" value="DOG1"/>
    <property type="match status" value="1"/>
</dbReference>
<dbReference type="PANTHER" id="PTHR46354:SF7">
    <property type="entry name" value="PROTEIN DOG1-LIKE 1"/>
    <property type="match status" value="1"/>
</dbReference>
<reference evidence="2 3" key="1">
    <citation type="submission" date="2017-09" db="EMBL/GenBank/DDBJ databases">
        <title>WGS assembly of Aquilegia coerulea Goldsmith.</title>
        <authorList>
            <person name="Hodges S."/>
            <person name="Kramer E."/>
            <person name="Nordborg M."/>
            <person name="Tomkins J."/>
            <person name="Borevitz J."/>
            <person name="Derieg N."/>
            <person name="Yan J."/>
            <person name="Mihaltcheva S."/>
            <person name="Hayes R.D."/>
            <person name="Rokhsar D."/>
        </authorList>
    </citation>
    <scope>NUCLEOTIDE SEQUENCE [LARGE SCALE GENOMIC DNA]</scope>
    <source>
        <strain evidence="3">cv. Goldsmith</strain>
    </source>
</reference>
<proteinExistence type="predicted"/>
<feature type="domain" description="DOG1" evidence="1">
    <location>
        <begin position="7"/>
        <end position="235"/>
    </location>
</feature>
<dbReference type="OrthoDB" id="1897224at2759"/>
<gene>
    <name evidence="2" type="ORF">AQUCO_02100195v1</name>
</gene>
<dbReference type="InParanoid" id="A0A2G5DFA1"/>
<dbReference type="Proteomes" id="UP000230069">
    <property type="component" value="Unassembled WGS sequence"/>
</dbReference>
<evidence type="ECO:0000313" key="2">
    <source>
        <dbReference type="EMBL" id="PIA42164.1"/>
    </source>
</evidence>
<evidence type="ECO:0000313" key="3">
    <source>
        <dbReference type="Proteomes" id="UP000230069"/>
    </source>
</evidence>
<keyword evidence="3" id="KW-1185">Reference proteome</keyword>
<accession>A0A2G5DFA1</accession>
<organism evidence="2 3">
    <name type="scientific">Aquilegia coerulea</name>
    <name type="common">Rocky mountain columbine</name>
    <dbReference type="NCBI Taxonomy" id="218851"/>
    <lineage>
        <taxon>Eukaryota</taxon>
        <taxon>Viridiplantae</taxon>
        <taxon>Streptophyta</taxon>
        <taxon>Embryophyta</taxon>
        <taxon>Tracheophyta</taxon>
        <taxon>Spermatophyta</taxon>
        <taxon>Magnoliopsida</taxon>
        <taxon>Ranunculales</taxon>
        <taxon>Ranunculaceae</taxon>
        <taxon>Thalictroideae</taxon>
        <taxon>Aquilegia</taxon>
    </lineage>
</organism>
<dbReference type="AlphaFoldDB" id="A0A2G5DFA1"/>
<dbReference type="PANTHER" id="PTHR46354">
    <property type="entry name" value="DOG1 DOMAIN-CONTAINING PROTEIN"/>
    <property type="match status" value="1"/>
</dbReference>
<name>A0A2G5DFA1_AQUCA</name>
<dbReference type="InterPro" id="IPR051886">
    <property type="entry name" value="Seed_Dev/Stress_Resp_Reg"/>
</dbReference>
<dbReference type="InterPro" id="IPR025422">
    <property type="entry name" value="TGA_domain"/>
</dbReference>
<feature type="non-terminal residue" evidence="2">
    <location>
        <position position="235"/>
    </location>
</feature>
<sequence length="235" mass="27465">MAKKIERLDFTCCYQNWMVQQEEDLKLLLQAASKDVHDNKKLQFVVEMVVQHFEEYHKKRMAYARRNSASFCSPTWCSSFKNSCLWVTGCRPSLFIRLLYTLSGSSNCEAHLDGVLQYARKKNLVELFTNQLSQIDDLHIRTIQSQDSLSSEMENMQENITDSMFVEMNTDHHESDIDGVFDSYELFWLRIIEKVDNLRLNTMKEILNILTPSQAVEFLIASKKLQLSMHQLFSA</sequence>
<protein>
    <recommendedName>
        <fullName evidence="1">DOG1 domain-containing protein</fullName>
    </recommendedName>
</protein>
<dbReference type="GO" id="GO:0043565">
    <property type="term" value="F:sequence-specific DNA binding"/>
    <property type="evidence" value="ECO:0007669"/>
    <property type="project" value="InterPro"/>
</dbReference>
<dbReference type="Pfam" id="PF14144">
    <property type="entry name" value="DOG1"/>
    <property type="match status" value="1"/>
</dbReference>
<dbReference type="GO" id="GO:0006351">
    <property type="term" value="P:DNA-templated transcription"/>
    <property type="evidence" value="ECO:0007669"/>
    <property type="project" value="InterPro"/>
</dbReference>
<dbReference type="EMBL" id="KZ305038">
    <property type="protein sequence ID" value="PIA42164.1"/>
    <property type="molecule type" value="Genomic_DNA"/>
</dbReference>
<dbReference type="FunCoup" id="A0A2G5DFA1">
    <property type="interactions" value="71"/>
</dbReference>